<gene>
    <name evidence="1" type="ORF">DPV93_05305</name>
</gene>
<protein>
    <submittedName>
        <fullName evidence="1">ANR family transcriptional regulator</fullName>
    </submittedName>
</protein>
<evidence type="ECO:0000313" key="2">
    <source>
        <dbReference type="Proteomes" id="UP000253872"/>
    </source>
</evidence>
<reference evidence="1 2" key="1">
    <citation type="submission" date="2018-05" db="EMBL/GenBank/DDBJ databases">
        <title>Draft Genome Sequences for a Diverse set of 7 Haemophilus Species.</title>
        <authorList>
            <person name="Nichols M."/>
            <person name="Topaz N."/>
            <person name="Wang X."/>
            <person name="Wang X."/>
            <person name="Boxrud D."/>
        </authorList>
    </citation>
    <scope>NUCLEOTIDE SEQUENCE [LARGE SCALE GENOMIC DNA]</scope>
    <source>
        <strain evidence="1 2">C2002001239</strain>
    </source>
</reference>
<proteinExistence type="predicted"/>
<dbReference type="RefSeq" id="WP_111402750.1">
    <property type="nucleotide sequence ID" value="NZ_QEPN01000003.1"/>
</dbReference>
<dbReference type="EMBL" id="QEPN01000003">
    <property type="protein sequence ID" value="RDE72698.1"/>
    <property type="molecule type" value="Genomic_DNA"/>
</dbReference>
<dbReference type="AlphaFoldDB" id="A0A369YFS6"/>
<comment type="caution">
    <text evidence="1">The sequence shown here is derived from an EMBL/GenBank/DDBJ whole genome shotgun (WGS) entry which is preliminary data.</text>
</comment>
<dbReference type="InterPro" id="IPR047666">
    <property type="entry name" value="ANR_neg_reg"/>
</dbReference>
<dbReference type="NCBIfam" id="NF033650">
    <property type="entry name" value="ANR_neg_reg"/>
    <property type="match status" value="1"/>
</dbReference>
<dbReference type="Proteomes" id="UP000253872">
    <property type="component" value="Unassembled WGS sequence"/>
</dbReference>
<organism evidence="1 2">
    <name type="scientific">Haemophilus sputorum</name>
    <dbReference type="NCBI Taxonomy" id="1078480"/>
    <lineage>
        <taxon>Bacteria</taxon>
        <taxon>Pseudomonadati</taxon>
        <taxon>Pseudomonadota</taxon>
        <taxon>Gammaproteobacteria</taxon>
        <taxon>Pasteurellales</taxon>
        <taxon>Pasteurellaceae</taxon>
        <taxon>Haemophilus</taxon>
    </lineage>
</organism>
<sequence>MKAKHKAGKSVVNFNRYQYYATKAAKDEQAGDYEDAISHWALAALSANETNKVWAVARKKFCERMQQRPF</sequence>
<evidence type="ECO:0000313" key="1">
    <source>
        <dbReference type="EMBL" id="RDE72698.1"/>
    </source>
</evidence>
<name>A0A369YFS6_9PAST</name>
<accession>A0A369YFS6</accession>